<dbReference type="EMBL" id="CP016895">
    <property type="protein sequence ID" value="AOA58779.1"/>
    <property type="molecule type" value="Genomic_DNA"/>
</dbReference>
<proteinExistence type="predicted"/>
<keyword evidence="1" id="KW-0805">Transcription regulation</keyword>
<dbReference type="OrthoDB" id="570111at2"/>
<name>A0A1B2M0T4_9GAMM</name>
<dbReference type="PANTHER" id="PTHR30579">
    <property type="entry name" value="TRANSCRIPTIONAL REGULATOR"/>
    <property type="match status" value="1"/>
</dbReference>
<keyword evidence="3" id="KW-0804">Transcription</keyword>
<evidence type="ECO:0000256" key="2">
    <source>
        <dbReference type="ARBA" id="ARBA00023125"/>
    </source>
</evidence>
<dbReference type="InterPro" id="IPR005119">
    <property type="entry name" value="LysR_subst-bd"/>
</dbReference>
<evidence type="ECO:0000313" key="5">
    <source>
        <dbReference type="EMBL" id="AOA58779.1"/>
    </source>
</evidence>
<reference evidence="5 6" key="1">
    <citation type="submission" date="2016-08" db="EMBL/GenBank/DDBJ databases">
        <authorList>
            <person name="Seilhamer J.J."/>
        </authorList>
    </citation>
    <scope>NUCLEOTIDE SEQUENCE [LARGE SCALE GENOMIC DNA]</scope>
    <source>
        <strain evidence="5 6">BRTC-1</strain>
    </source>
</reference>
<evidence type="ECO:0000313" key="6">
    <source>
        <dbReference type="Proteomes" id="UP000093391"/>
    </source>
</evidence>
<dbReference type="Pfam" id="PF03466">
    <property type="entry name" value="LysR_substrate"/>
    <property type="match status" value="1"/>
</dbReference>
<dbReference type="RefSeq" id="WP_067555876.1">
    <property type="nucleotide sequence ID" value="NZ_CP016895.1"/>
</dbReference>
<keyword evidence="6" id="KW-1185">Reference proteome</keyword>
<sequence>MMPFKMLIRAWSKYFAAMILAINPVAQIHNQVEGLVRIAVPENLAYTLVLPALQTLYQQHPKLRIELSTGVEIRNVHRRDVDLAIRTIQPEQGNVTIRRLGALAFAFYGTPHYLQHSDEQDYAYIGWTESQQDLQLARFLKRFLKHKSCVLQCNTLSMQIHAVQQNLGIAILPRFIAQQRDLLRVHPTQQLQQPIWLVAQSHVLSSQRVRTVADHLIALFSEMTMFNDGIGFDNMQ</sequence>
<dbReference type="Proteomes" id="UP000093391">
    <property type="component" value="Chromosome"/>
</dbReference>
<evidence type="ECO:0000256" key="1">
    <source>
        <dbReference type="ARBA" id="ARBA00023015"/>
    </source>
</evidence>
<dbReference type="GO" id="GO:0003700">
    <property type="term" value="F:DNA-binding transcription factor activity"/>
    <property type="evidence" value="ECO:0007669"/>
    <property type="project" value="TreeGrafter"/>
</dbReference>
<dbReference type="KEGG" id="ala:BFG52_10740"/>
<dbReference type="InterPro" id="IPR050176">
    <property type="entry name" value="LTTR"/>
</dbReference>
<dbReference type="AlphaFoldDB" id="A0A1B2M0T4"/>
<dbReference type="GO" id="GO:0003677">
    <property type="term" value="F:DNA binding"/>
    <property type="evidence" value="ECO:0007669"/>
    <property type="project" value="UniProtKB-KW"/>
</dbReference>
<dbReference type="PANTHER" id="PTHR30579:SF3">
    <property type="entry name" value="TRANSCRIPTIONAL REGULATORY PROTEIN"/>
    <property type="match status" value="1"/>
</dbReference>
<dbReference type="Gene3D" id="3.40.190.290">
    <property type="match status" value="1"/>
</dbReference>
<keyword evidence="2" id="KW-0238">DNA-binding</keyword>
<organism evidence="5 6">
    <name type="scientific">Acinetobacter larvae</name>
    <dbReference type="NCBI Taxonomy" id="1789224"/>
    <lineage>
        <taxon>Bacteria</taxon>
        <taxon>Pseudomonadati</taxon>
        <taxon>Pseudomonadota</taxon>
        <taxon>Gammaproteobacteria</taxon>
        <taxon>Moraxellales</taxon>
        <taxon>Moraxellaceae</taxon>
        <taxon>Acinetobacter</taxon>
    </lineage>
</organism>
<accession>A0A1B2M0T4</accession>
<dbReference type="SUPFAM" id="SSF53850">
    <property type="entry name" value="Periplasmic binding protein-like II"/>
    <property type="match status" value="1"/>
</dbReference>
<protein>
    <recommendedName>
        <fullName evidence="4">LysR substrate-binding domain-containing protein</fullName>
    </recommendedName>
</protein>
<dbReference type="STRING" id="1789224.BFG52_10740"/>
<evidence type="ECO:0000259" key="4">
    <source>
        <dbReference type="Pfam" id="PF03466"/>
    </source>
</evidence>
<gene>
    <name evidence="5" type="ORF">BFG52_10740</name>
</gene>
<feature type="domain" description="LysR substrate-binding" evidence="4">
    <location>
        <begin position="30"/>
        <end position="218"/>
    </location>
</feature>
<evidence type="ECO:0000256" key="3">
    <source>
        <dbReference type="ARBA" id="ARBA00023163"/>
    </source>
</evidence>